<reference evidence="2 3" key="1">
    <citation type="submission" date="2015-08" db="EMBL/GenBank/DDBJ databases">
        <title>Next Generation Sequencing and Analysis of the Genome of Puccinia sorghi L Schw, the Causal Agent of Maize Common Rust.</title>
        <authorList>
            <person name="Rochi L."/>
            <person name="Burguener G."/>
            <person name="Darino M."/>
            <person name="Turjanski A."/>
            <person name="Kreff E."/>
            <person name="Dieguez M.J."/>
            <person name="Sacco F."/>
        </authorList>
    </citation>
    <scope>NUCLEOTIDE SEQUENCE [LARGE SCALE GENOMIC DNA]</scope>
    <source>
        <strain evidence="2 3">RO10H11247</strain>
    </source>
</reference>
<feature type="non-terminal residue" evidence="2">
    <location>
        <position position="1"/>
    </location>
</feature>
<dbReference type="OrthoDB" id="2630497at2759"/>
<protein>
    <recommendedName>
        <fullName evidence="1">Tf2-1-like SH3-like domain-containing protein</fullName>
    </recommendedName>
</protein>
<name>A0A0L6VSQ1_9BASI</name>
<organism evidence="2 3">
    <name type="scientific">Puccinia sorghi</name>
    <dbReference type="NCBI Taxonomy" id="27349"/>
    <lineage>
        <taxon>Eukaryota</taxon>
        <taxon>Fungi</taxon>
        <taxon>Dikarya</taxon>
        <taxon>Basidiomycota</taxon>
        <taxon>Pucciniomycotina</taxon>
        <taxon>Pucciniomycetes</taxon>
        <taxon>Pucciniales</taxon>
        <taxon>Pucciniaceae</taxon>
        <taxon>Puccinia</taxon>
    </lineage>
</organism>
<dbReference type="Pfam" id="PF24626">
    <property type="entry name" value="SH3_Tf2-1"/>
    <property type="match status" value="1"/>
</dbReference>
<dbReference type="AlphaFoldDB" id="A0A0L6VSQ1"/>
<dbReference type="EMBL" id="LAVV01001916">
    <property type="protein sequence ID" value="KNZ63215.1"/>
    <property type="molecule type" value="Genomic_DNA"/>
</dbReference>
<sequence length="90" mass="10388">PFYLREIWTDTEIVEAIHKAVPQDCYYTFLLDSIKSSASRHLNPKLSRTRPCTKLDNSWLGPFSISKFISSSAYELILPASFRGIHQVFH</sequence>
<accession>A0A0L6VSQ1</accession>
<feature type="non-terminal residue" evidence="2">
    <location>
        <position position="90"/>
    </location>
</feature>
<evidence type="ECO:0000259" key="1">
    <source>
        <dbReference type="Pfam" id="PF24626"/>
    </source>
</evidence>
<dbReference type="VEuPathDB" id="FungiDB:VP01_11725g1"/>
<keyword evidence="3" id="KW-1185">Reference proteome</keyword>
<comment type="caution">
    <text evidence="2">The sequence shown here is derived from an EMBL/GenBank/DDBJ whole genome shotgun (WGS) entry which is preliminary data.</text>
</comment>
<gene>
    <name evidence="2" type="ORF">VP01_11725g1</name>
</gene>
<proteinExistence type="predicted"/>
<evidence type="ECO:0000313" key="2">
    <source>
        <dbReference type="EMBL" id="KNZ63215.1"/>
    </source>
</evidence>
<dbReference type="InterPro" id="IPR056924">
    <property type="entry name" value="SH3_Tf2-1"/>
</dbReference>
<feature type="domain" description="Tf2-1-like SH3-like" evidence="1">
    <location>
        <begin position="47"/>
        <end position="90"/>
    </location>
</feature>
<dbReference type="Proteomes" id="UP000037035">
    <property type="component" value="Unassembled WGS sequence"/>
</dbReference>
<evidence type="ECO:0000313" key="3">
    <source>
        <dbReference type="Proteomes" id="UP000037035"/>
    </source>
</evidence>